<feature type="domain" description="TonB-dependent receptor-like beta-barrel" evidence="11">
    <location>
        <begin position="474"/>
        <end position="805"/>
    </location>
</feature>
<proteinExistence type="inferred from homology"/>
<dbReference type="InterPro" id="IPR037066">
    <property type="entry name" value="Plug_dom_sf"/>
</dbReference>
<comment type="similarity">
    <text evidence="8 9">Belongs to the TonB-dependent receptor family.</text>
</comment>
<dbReference type="EMBL" id="JADIMD010000105">
    <property type="protein sequence ID" value="MBO8475028.1"/>
    <property type="molecule type" value="Genomic_DNA"/>
</dbReference>
<dbReference type="InterPro" id="IPR008969">
    <property type="entry name" value="CarboxyPept-like_regulatory"/>
</dbReference>
<dbReference type="PROSITE" id="PS52016">
    <property type="entry name" value="TONB_DEPENDENT_REC_3"/>
    <property type="match status" value="1"/>
</dbReference>
<organism evidence="13 14">
    <name type="scientific">Candidatus Cryptobacteroides faecigallinarum</name>
    <dbReference type="NCBI Taxonomy" id="2840763"/>
    <lineage>
        <taxon>Bacteria</taxon>
        <taxon>Pseudomonadati</taxon>
        <taxon>Bacteroidota</taxon>
        <taxon>Bacteroidia</taxon>
        <taxon>Bacteroidales</taxon>
        <taxon>Candidatus Cryptobacteroides</taxon>
    </lineage>
</organism>
<dbReference type="SUPFAM" id="SSF56935">
    <property type="entry name" value="Porins"/>
    <property type="match status" value="1"/>
</dbReference>
<dbReference type="SUPFAM" id="SSF49464">
    <property type="entry name" value="Carboxypeptidase regulatory domain-like"/>
    <property type="match status" value="1"/>
</dbReference>
<keyword evidence="6 8" id="KW-0472">Membrane</keyword>
<dbReference type="Gene3D" id="2.60.40.1120">
    <property type="entry name" value="Carboxypeptidase-like, regulatory domain"/>
    <property type="match status" value="1"/>
</dbReference>
<keyword evidence="2 8" id="KW-0813">Transport</keyword>
<dbReference type="AlphaFoldDB" id="A0A9D9ILN2"/>
<evidence type="ECO:0000256" key="3">
    <source>
        <dbReference type="ARBA" id="ARBA00022452"/>
    </source>
</evidence>
<evidence type="ECO:0000313" key="13">
    <source>
        <dbReference type="EMBL" id="MBO8475028.1"/>
    </source>
</evidence>
<dbReference type="InterPro" id="IPR039426">
    <property type="entry name" value="TonB-dep_rcpt-like"/>
</dbReference>
<comment type="caution">
    <text evidence="13">The sequence shown here is derived from an EMBL/GenBank/DDBJ whole genome shotgun (WGS) entry which is preliminary data.</text>
</comment>
<dbReference type="Pfam" id="PF13715">
    <property type="entry name" value="CarbopepD_reg_2"/>
    <property type="match status" value="1"/>
</dbReference>
<dbReference type="InterPro" id="IPR023997">
    <property type="entry name" value="TonB-dep_OMP_SusC/RagA_CS"/>
</dbReference>
<evidence type="ECO:0000256" key="9">
    <source>
        <dbReference type="RuleBase" id="RU003357"/>
    </source>
</evidence>
<evidence type="ECO:0000259" key="11">
    <source>
        <dbReference type="Pfam" id="PF00593"/>
    </source>
</evidence>
<reference evidence="13" key="1">
    <citation type="submission" date="2020-10" db="EMBL/GenBank/DDBJ databases">
        <authorList>
            <person name="Gilroy R."/>
        </authorList>
    </citation>
    <scope>NUCLEOTIDE SEQUENCE</scope>
    <source>
        <strain evidence="13">B1-13419</strain>
    </source>
</reference>
<name>A0A9D9ILN2_9BACT</name>
<reference evidence="13" key="2">
    <citation type="journal article" date="2021" name="PeerJ">
        <title>Extensive microbial diversity within the chicken gut microbiome revealed by metagenomics and culture.</title>
        <authorList>
            <person name="Gilroy R."/>
            <person name="Ravi A."/>
            <person name="Getino M."/>
            <person name="Pursley I."/>
            <person name="Horton D.L."/>
            <person name="Alikhan N.F."/>
            <person name="Baker D."/>
            <person name="Gharbi K."/>
            <person name="Hall N."/>
            <person name="Watson M."/>
            <person name="Adriaenssens E.M."/>
            <person name="Foster-Nyarko E."/>
            <person name="Jarju S."/>
            <person name="Secka A."/>
            <person name="Antonio M."/>
            <person name="Oren A."/>
            <person name="Chaudhuri R.R."/>
            <person name="La Ragione R."/>
            <person name="Hildebrand F."/>
            <person name="Pallen M.J."/>
        </authorList>
    </citation>
    <scope>NUCLEOTIDE SEQUENCE</scope>
    <source>
        <strain evidence="13">B1-13419</strain>
    </source>
</reference>
<evidence type="ECO:0000259" key="12">
    <source>
        <dbReference type="Pfam" id="PF07715"/>
    </source>
</evidence>
<evidence type="ECO:0000256" key="2">
    <source>
        <dbReference type="ARBA" id="ARBA00022448"/>
    </source>
</evidence>
<dbReference type="Pfam" id="PF00593">
    <property type="entry name" value="TonB_dep_Rec_b-barrel"/>
    <property type="match status" value="1"/>
</dbReference>
<dbReference type="GO" id="GO:0009279">
    <property type="term" value="C:cell outer membrane"/>
    <property type="evidence" value="ECO:0007669"/>
    <property type="project" value="UniProtKB-SubCell"/>
</dbReference>
<keyword evidence="5 9" id="KW-0798">TonB box</keyword>
<dbReference type="InterPro" id="IPR012910">
    <property type="entry name" value="Plug_dom"/>
</dbReference>
<gene>
    <name evidence="13" type="ORF">IAB91_07050</name>
</gene>
<keyword evidence="3 8" id="KW-1134">Transmembrane beta strand</keyword>
<feature type="signal peptide" evidence="10">
    <location>
        <begin position="1"/>
        <end position="20"/>
    </location>
</feature>
<dbReference type="Gene3D" id="2.40.170.20">
    <property type="entry name" value="TonB-dependent receptor, beta-barrel domain"/>
    <property type="match status" value="1"/>
</dbReference>
<accession>A0A9D9ILN2</accession>
<dbReference type="Proteomes" id="UP000823757">
    <property type="component" value="Unassembled WGS sequence"/>
</dbReference>
<feature type="chain" id="PRO_5038518091" evidence="10">
    <location>
        <begin position="21"/>
        <end position="1063"/>
    </location>
</feature>
<dbReference type="Gene3D" id="2.170.130.10">
    <property type="entry name" value="TonB-dependent receptor, plug domain"/>
    <property type="match status" value="1"/>
</dbReference>
<keyword evidence="7 8" id="KW-0998">Cell outer membrane</keyword>
<sequence>MKRILIICLGFILCAAAAFAQTRNIRGTVLDANDRMPVIGASVVVADDSGKTLTGASTDIDGKFSIDIPQGTDVVTVSFLGYETEKVNVAGKSDVRVLLSPATEELDAIVVTALGMTREAKSLNYARQEVNTALMDDVKSGDLISGLSGKIAGVQITPAGVSNGTSRIVIRGTSSLTENSMPVFVIDGMVIENQPGDESFSIDGGSGTLDMGNPAADINPDDIETIEVLKGPNAAALYGSRAANGVVLITTKKATAMDRVRVSYNGNLQFERISQLLEYQNGWGTGENNFKLENSTYTLPQDGTRTNETLPDLSGYNDKAGAKLRSWGAPLWDQPIYGHDGLLTTHSAHPENVRDFYSTGYKLSNSVAVDGGSRQNNFRVSFTNVIGNSVVHGINRSNKNTVSARLFNTVAKWLTLDTKVTYSREEVKNRQYMNGSDRNPIYAFVTLPRDLSIETLKHYKDENGHEMIPIGERGYNPYWNIYENTNSDVRSRVTASENIEITIIPQLKLIGRAGIDTYSWNGTEFSNLGARSDVDGGMENWNSDYLSMEYNGIIKYDQKWKNFSVSALVGGSIYYRTSEKRTQAVNSILVAGFENISNSGEYPTVTQTISRKRINSVYGSASFGFKNWLFVDFTARNDWSSTLPIDKCSYFYPSVGGSFVFSDAFHIDPSIISFGKFRASLAFAGSDTSPYRTGQTFSYSGLYNGQPLQSVSTTLNNPDLLPEQTRSFETGLELKFLNNRLGVDFTFYRSDSYNLITSVALSTSSGYSRRYLNAGHIRNHGFEVILTGNPVSTRNFKWNMTLNWAKNNSLVKKVSDENSKVTILTSSNVTVNLEEGRPYGIMRGRVWKTDELGRKLVDDSGKPIVSDNMQEMGCVEPKWTGSFINSFNIFGVSVNFQIDARIGGVLYSGTWNRATTAGVVAATYEGREEYYLSSVILGEDTERATHGFKWKEDVYYEDGTKCEKYVNPRYQFGSWDSRCVFDASYIKLREVAVGYSIPSRVLKDTPLSAVKVSLVGRNLAILYQNTPKGIDPEAAVSSGNAQGVEYGGMPPVTTFGFDVKISF</sequence>
<dbReference type="InterPro" id="IPR036942">
    <property type="entry name" value="Beta-barrel_TonB_sf"/>
</dbReference>
<evidence type="ECO:0000256" key="8">
    <source>
        <dbReference type="PROSITE-ProRule" id="PRU01360"/>
    </source>
</evidence>
<protein>
    <submittedName>
        <fullName evidence="13">SusC/RagA family TonB-linked outer membrane protein</fullName>
    </submittedName>
</protein>
<dbReference type="InterPro" id="IPR000531">
    <property type="entry name" value="Beta-barrel_TonB"/>
</dbReference>
<dbReference type="Pfam" id="PF07715">
    <property type="entry name" value="Plug"/>
    <property type="match status" value="1"/>
</dbReference>
<evidence type="ECO:0000256" key="10">
    <source>
        <dbReference type="SAM" id="SignalP"/>
    </source>
</evidence>
<evidence type="ECO:0000256" key="6">
    <source>
        <dbReference type="ARBA" id="ARBA00023136"/>
    </source>
</evidence>
<evidence type="ECO:0000313" key="14">
    <source>
        <dbReference type="Proteomes" id="UP000823757"/>
    </source>
</evidence>
<evidence type="ECO:0000256" key="1">
    <source>
        <dbReference type="ARBA" id="ARBA00004571"/>
    </source>
</evidence>
<comment type="subcellular location">
    <subcellularLocation>
        <location evidence="1 8">Cell outer membrane</location>
        <topology evidence="1 8">Multi-pass membrane protein</topology>
    </subcellularLocation>
</comment>
<feature type="domain" description="TonB-dependent receptor plug" evidence="12">
    <location>
        <begin position="122"/>
        <end position="246"/>
    </location>
</feature>
<dbReference type="NCBIfam" id="TIGR04056">
    <property type="entry name" value="OMP_RagA_SusC"/>
    <property type="match status" value="1"/>
</dbReference>
<evidence type="ECO:0000256" key="5">
    <source>
        <dbReference type="ARBA" id="ARBA00023077"/>
    </source>
</evidence>
<dbReference type="NCBIfam" id="TIGR04057">
    <property type="entry name" value="SusC_RagA_signa"/>
    <property type="match status" value="1"/>
</dbReference>
<keyword evidence="4 8" id="KW-0812">Transmembrane</keyword>
<evidence type="ECO:0000256" key="4">
    <source>
        <dbReference type="ARBA" id="ARBA00022692"/>
    </source>
</evidence>
<dbReference type="InterPro" id="IPR023996">
    <property type="entry name" value="TonB-dep_OMP_SusC/RagA"/>
</dbReference>
<evidence type="ECO:0000256" key="7">
    <source>
        <dbReference type="ARBA" id="ARBA00023237"/>
    </source>
</evidence>
<keyword evidence="10" id="KW-0732">Signal</keyword>